<dbReference type="AlphaFoldDB" id="A0A368GXK0"/>
<dbReference type="SUPFAM" id="SSF51366">
    <property type="entry name" value="Ribulose-phoshate binding barrel"/>
    <property type="match status" value="1"/>
</dbReference>
<feature type="region of interest" description="Disordered" evidence="2">
    <location>
        <begin position="148"/>
        <end position="240"/>
    </location>
</feature>
<evidence type="ECO:0000313" key="4">
    <source>
        <dbReference type="Proteomes" id="UP000252519"/>
    </source>
</evidence>
<dbReference type="EMBL" id="JOJR01000052">
    <property type="protein sequence ID" value="RCN48069.1"/>
    <property type="molecule type" value="Genomic_DNA"/>
</dbReference>
<evidence type="ECO:0000256" key="2">
    <source>
        <dbReference type="SAM" id="MobiDB-lite"/>
    </source>
</evidence>
<dbReference type="PANTHER" id="PTHR21381">
    <property type="entry name" value="ZGC:162297"/>
    <property type="match status" value="1"/>
</dbReference>
<dbReference type="NCBIfam" id="TIGR00259">
    <property type="entry name" value="thylakoid_BtpA"/>
    <property type="match status" value="1"/>
</dbReference>
<dbReference type="Pfam" id="PF03437">
    <property type="entry name" value="BtpA"/>
    <property type="match status" value="1"/>
</dbReference>
<feature type="compositionally biased region" description="Polar residues" evidence="2">
    <location>
        <begin position="213"/>
        <end position="222"/>
    </location>
</feature>
<dbReference type="InterPro" id="IPR005137">
    <property type="entry name" value="BtpA"/>
</dbReference>
<accession>A0A368GXK0</accession>
<comment type="similarity">
    <text evidence="1">Belongs to the BtpA family.</text>
</comment>
<dbReference type="STRING" id="29170.A0A368GXK0"/>
<evidence type="ECO:0000313" key="3">
    <source>
        <dbReference type="EMBL" id="RCN48069.1"/>
    </source>
</evidence>
<dbReference type="Proteomes" id="UP000252519">
    <property type="component" value="Unassembled WGS sequence"/>
</dbReference>
<evidence type="ECO:0000256" key="1">
    <source>
        <dbReference type="ARBA" id="ARBA00006007"/>
    </source>
</evidence>
<proteinExistence type="inferred from homology"/>
<feature type="compositionally biased region" description="Basic residues" evidence="2">
    <location>
        <begin position="96"/>
        <end position="115"/>
    </location>
</feature>
<reference evidence="3 4" key="1">
    <citation type="submission" date="2014-10" db="EMBL/GenBank/DDBJ databases">
        <title>Draft genome of the hookworm Ancylostoma caninum.</title>
        <authorList>
            <person name="Mitreva M."/>
        </authorList>
    </citation>
    <scope>NUCLEOTIDE SEQUENCE [LARGE SCALE GENOMIC DNA]</scope>
    <source>
        <strain evidence="3 4">Baltimore</strain>
    </source>
</reference>
<organism evidence="3 4">
    <name type="scientific">Ancylostoma caninum</name>
    <name type="common">Dog hookworm</name>
    <dbReference type="NCBI Taxonomy" id="29170"/>
    <lineage>
        <taxon>Eukaryota</taxon>
        <taxon>Metazoa</taxon>
        <taxon>Ecdysozoa</taxon>
        <taxon>Nematoda</taxon>
        <taxon>Chromadorea</taxon>
        <taxon>Rhabditida</taxon>
        <taxon>Rhabditina</taxon>
        <taxon>Rhabditomorpha</taxon>
        <taxon>Strongyloidea</taxon>
        <taxon>Ancylostomatidae</taxon>
        <taxon>Ancylostomatinae</taxon>
        <taxon>Ancylostoma</taxon>
    </lineage>
</organism>
<dbReference type="Pfam" id="PF10253">
    <property type="entry name" value="PRCC"/>
    <property type="match status" value="1"/>
</dbReference>
<feature type="region of interest" description="Disordered" evidence="2">
    <location>
        <begin position="88"/>
        <end position="132"/>
    </location>
</feature>
<name>A0A368GXK0_ANCCA</name>
<protein>
    <submittedName>
        <fullName evidence="3">Membrane complex biogenesis protein, BtpA family</fullName>
    </submittedName>
</protein>
<dbReference type="OrthoDB" id="10045006at2759"/>
<gene>
    <name evidence="3" type="ORF">ANCCAN_05895</name>
</gene>
<dbReference type="PANTHER" id="PTHR21381:SF3">
    <property type="entry name" value="SGC REGION PROTEIN SGCQ-RELATED"/>
    <property type="match status" value="1"/>
</dbReference>
<dbReference type="InterPro" id="IPR011060">
    <property type="entry name" value="RibuloseP-bd_barrel"/>
</dbReference>
<feature type="compositionally biased region" description="Acidic residues" evidence="2">
    <location>
        <begin position="9"/>
        <end position="19"/>
    </location>
</feature>
<comment type="caution">
    <text evidence="3">The sequence shown here is derived from an EMBL/GenBank/DDBJ whole genome shotgun (WGS) entry which is preliminary data.</text>
</comment>
<feature type="region of interest" description="Disordered" evidence="2">
    <location>
        <begin position="1"/>
        <end position="49"/>
    </location>
</feature>
<keyword evidence="4" id="KW-1185">Reference proteome</keyword>
<sequence length="701" mass="75588">MMGLVDYGSDSESEAEGVPEDIGTSAASSSKPAGSHSTSNGQDDSYFAADDVFEGSSSLKLPSVIETTSANLVEEGELEEMVKPKDWEVKLAEKERRRREKKAKKKEKKEKRKKAGEKTVSELSSSGMQGKSLKAKAKIAAFGALNAIADGTDSDSDEEQVARPSDLSSKTKGSGLLAMLPTPKRGTTKNNLGGSVGKGTCVLLPPSLRNKSKPPSTTTKAESTTKRPAVGSEDSDDDDLPTDFFGLSSAPEPKVPKIGDVPALVNGVIDVMGPSRPEKQDDAPVDAYGYPEVEPSSSGMASSEGVITDEEAHRLIMKYEIGPMGLDQRTYNSAAADIVDIRVDDALGPDVRATLLKNLHTTARAKDAMAPLPKAKTSADATSRRKHQITYLANLAVAREEALQQQWAESKQMRRIGRQKYGFYAMKKAIRVIKECARPFVFGMIHVPALPGTPLSKLSMPDILQIVRKETQIYADANVDGIIVENMHDIPYVKPPIGPEITSAMSLACKTVTETLGQRREKMLLGVQILAGANKEALAVAHCNGFDLIRAECFVFSHLADEGWMNGCAGELLRYAHSIGADSVAVITDVKKKHSSHAVTADLTVGDVAEAAEFFLADGVIVTGRCTGHAADVTDIERVRSACSLPVFVGSGVTFSNVHQFGDADALIVGSDFKKDGKWQNELDPQRVQQFMDRVRKHKWR</sequence>
<dbReference type="InterPro" id="IPR018800">
    <property type="entry name" value="PRCC"/>
</dbReference>
<feature type="compositionally biased region" description="Polar residues" evidence="2">
    <location>
        <begin position="25"/>
        <end position="43"/>
    </location>
</feature>